<protein>
    <submittedName>
        <fullName evidence="1">Uncharacterized protein</fullName>
    </submittedName>
</protein>
<name>A0A481YXL9_9VIRU</name>
<organism evidence="1">
    <name type="scientific">Marseillevirus LCMAC201</name>
    <dbReference type="NCBI Taxonomy" id="2506605"/>
    <lineage>
        <taxon>Viruses</taxon>
        <taxon>Varidnaviria</taxon>
        <taxon>Bamfordvirae</taxon>
        <taxon>Nucleocytoviricota</taxon>
        <taxon>Megaviricetes</taxon>
        <taxon>Pimascovirales</taxon>
        <taxon>Pimascovirales incertae sedis</taxon>
        <taxon>Marseilleviridae</taxon>
    </lineage>
</organism>
<accession>A0A481YXL9</accession>
<proteinExistence type="predicted"/>
<dbReference type="EMBL" id="MK500346">
    <property type="protein sequence ID" value="QBK87236.1"/>
    <property type="molecule type" value="Genomic_DNA"/>
</dbReference>
<reference evidence="1" key="1">
    <citation type="journal article" date="2019" name="MBio">
        <title>Virus Genomes from Deep Sea Sediments Expand the Ocean Megavirome and Support Independent Origins of Viral Gigantism.</title>
        <authorList>
            <person name="Backstrom D."/>
            <person name="Yutin N."/>
            <person name="Jorgensen S.L."/>
            <person name="Dharamshi J."/>
            <person name="Homa F."/>
            <person name="Zaremba-Niedwiedzka K."/>
            <person name="Spang A."/>
            <person name="Wolf Y.I."/>
            <person name="Koonin E.V."/>
            <person name="Ettema T.J."/>
        </authorList>
    </citation>
    <scope>NUCLEOTIDE SEQUENCE</scope>
</reference>
<evidence type="ECO:0000313" key="1">
    <source>
        <dbReference type="EMBL" id="QBK87236.1"/>
    </source>
</evidence>
<sequence>MDHNKCLEDEVCSNNLHQSITYDFLVELERAGLTWRFTRQDGTVVSPDLNKIDQELVYLHCQWYEDNRYPGRKWLRDLAKKPYIIGLGGVPYYSNYFYVLVHVLGLPIPYYFYNKYITAEQNDTWVQYVGTLRKDQDII</sequence>
<gene>
    <name evidence="1" type="ORF">LCMAC201_01380</name>
</gene>